<evidence type="ECO:0000313" key="1">
    <source>
        <dbReference type="EMBL" id="KAF2718320.1"/>
    </source>
</evidence>
<protein>
    <submittedName>
        <fullName evidence="1">Uncharacterized protein</fullName>
    </submittedName>
</protein>
<organism evidence="1 2">
    <name type="scientific">Polychaeton citri CBS 116435</name>
    <dbReference type="NCBI Taxonomy" id="1314669"/>
    <lineage>
        <taxon>Eukaryota</taxon>
        <taxon>Fungi</taxon>
        <taxon>Dikarya</taxon>
        <taxon>Ascomycota</taxon>
        <taxon>Pezizomycotina</taxon>
        <taxon>Dothideomycetes</taxon>
        <taxon>Dothideomycetidae</taxon>
        <taxon>Capnodiales</taxon>
        <taxon>Capnodiaceae</taxon>
        <taxon>Polychaeton</taxon>
    </lineage>
</organism>
<reference evidence="1" key="1">
    <citation type="journal article" date="2020" name="Stud. Mycol.">
        <title>101 Dothideomycetes genomes: a test case for predicting lifestyles and emergence of pathogens.</title>
        <authorList>
            <person name="Haridas S."/>
            <person name="Albert R."/>
            <person name="Binder M."/>
            <person name="Bloem J."/>
            <person name="Labutti K."/>
            <person name="Salamov A."/>
            <person name="Andreopoulos B."/>
            <person name="Baker S."/>
            <person name="Barry K."/>
            <person name="Bills G."/>
            <person name="Bluhm B."/>
            <person name="Cannon C."/>
            <person name="Castanera R."/>
            <person name="Culley D."/>
            <person name="Daum C."/>
            <person name="Ezra D."/>
            <person name="Gonzalez J."/>
            <person name="Henrissat B."/>
            <person name="Kuo A."/>
            <person name="Liang C."/>
            <person name="Lipzen A."/>
            <person name="Lutzoni F."/>
            <person name="Magnuson J."/>
            <person name="Mondo S."/>
            <person name="Nolan M."/>
            <person name="Ohm R."/>
            <person name="Pangilinan J."/>
            <person name="Park H.-J."/>
            <person name="Ramirez L."/>
            <person name="Alfaro M."/>
            <person name="Sun H."/>
            <person name="Tritt A."/>
            <person name="Yoshinaga Y."/>
            <person name="Zwiers L.-H."/>
            <person name="Turgeon B."/>
            <person name="Goodwin S."/>
            <person name="Spatafora J."/>
            <person name="Crous P."/>
            <person name="Grigoriev I."/>
        </authorList>
    </citation>
    <scope>NUCLEOTIDE SEQUENCE</scope>
    <source>
        <strain evidence="1">CBS 116435</strain>
    </source>
</reference>
<dbReference type="EMBL" id="MU003826">
    <property type="protein sequence ID" value="KAF2718320.1"/>
    <property type="molecule type" value="Genomic_DNA"/>
</dbReference>
<sequence>MMSPVQYRRFDTLAGWLALQIHHHHHHHQVVARPPLPFRLPCLPCLITSGSLLLHQPRLQLSVARYRAFYSCPGRAWQTLSDANPSGDNGRALHVPGWTRTGGGGERESCGRSRRASLQSPRVVCVELVRFRALMLPFLPAPLGMPVGGENVGCEMSVWLGVRM</sequence>
<name>A0A9P4UMU5_9PEZI</name>
<dbReference type="Proteomes" id="UP000799441">
    <property type="component" value="Unassembled WGS sequence"/>
</dbReference>
<dbReference type="AlphaFoldDB" id="A0A9P4UMU5"/>
<keyword evidence="2" id="KW-1185">Reference proteome</keyword>
<evidence type="ECO:0000313" key="2">
    <source>
        <dbReference type="Proteomes" id="UP000799441"/>
    </source>
</evidence>
<gene>
    <name evidence="1" type="ORF">K431DRAFT_137095</name>
</gene>
<accession>A0A9P4UMU5</accession>
<proteinExistence type="predicted"/>
<comment type="caution">
    <text evidence="1">The sequence shown here is derived from an EMBL/GenBank/DDBJ whole genome shotgun (WGS) entry which is preliminary data.</text>
</comment>